<dbReference type="EMBL" id="RAWX01000001">
    <property type="protein sequence ID" value="RKJ91438.1"/>
    <property type="molecule type" value="Genomic_DNA"/>
</dbReference>
<dbReference type="Proteomes" id="UP001204061">
    <property type="component" value="Unassembled WGS sequence"/>
</dbReference>
<evidence type="ECO:0000313" key="4">
    <source>
        <dbReference type="EMBL" id="MCR4447613.1"/>
    </source>
</evidence>
<dbReference type="InterPro" id="IPR053152">
    <property type="entry name" value="Hydrolase_YcaC-like"/>
</dbReference>
<reference evidence="4" key="4">
    <citation type="submission" date="2022-08" db="EMBL/GenBank/DDBJ databases">
        <title>A global survey of hypervirulent Aeromonas hydrophila identified this emerging pathogen in farmed fish in the lower Mekong River basin.</title>
        <authorList>
            <person name="Xu T."/>
            <person name="Rasmussen-Ivey C.R."/>
            <person name="Moen F.S."/>
            <person name="Fernandez Bravo A."/>
            <person name="Lamy B."/>
            <person name="Beaz-Hidalgo R."/>
            <person name="Khan C.D."/>
            <person name="Castro Escarpulli G."/>
            <person name="Yasin I.S.M."/>
            <person name="Figueras M.J."/>
            <person name="Azzam Sayuti M."/>
            <person name="Karim M.M."/>
            <person name="Alam K.M."/>
            <person name="Le T.T.T."/>
            <person name="Thao N.H.P."/>
            <person name="Addo S."/>
            <person name="Duodu S."/>
            <person name="Ali S."/>
            <person name="Mey S."/>
            <person name="Somony T."/>
            <person name="Liles M.R."/>
        </authorList>
    </citation>
    <scope>NUCLEOTIDE SEQUENCE</scope>
    <source>
        <strain evidence="4">0.14</strain>
    </source>
</reference>
<dbReference type="AlphaFoldDB" id="A0A3A9IR43"/>
<sequence>MKLRQICSATLLGLATLTATLATTATPAMAAEAASHPTVSPNRYLEMLSRDNAVLLLVDHQVGLLSGVRDTTVGELKHNVVALANAARALGVPVIVTATMPDGMWGPTMPELTSALPDVKVINRTVINAWDDPAVRAAIEKTGRKQLIIAGVSLEICASFPALSAKAAGYDARVVLDASGTFNEAKRTTGLQRLLGAGIPVTDYASAAVEMLRSNVDPKAHDVYSALDMPFATLVWQMQEGAKKS</sequence>
<proteinExistence type="predicted"/>
<reference evidence="3 7" key="3">
    <citation type="submission" date="2018-11" db="EMBL/GenBank/DDBJ databases">
        <title>Complete genome sequence of multidrug-resistant Aeromonas veronii strain MS-18-37.</title>
        <authorList>
            <person name="Abdelhamed H."/>
            <person name="Lawrence M."/>
            <person name="Waldbieser G."/>
        </authorList>
    </citation>
    <scope>NUCLEOTIDE SEQUENCE [LARGE SCALE GENOMIC DNA]</scope>
    <source>
        <strain evidence="3 7">MS-18-37</strain>
    </source>
</reference>
<dbReference type="Gene3D" id="3.40.50.850">
    <property type="entry name" value="Isochorismatase-like"/>
    <property type="match status" value="1"/>
</dbReference>
<feature type="chain" id="PRO_5044588318" evidence="1">
    <location>
        <begin position="31"/>
        <end position="245"/>
    </location>
</feature>
<keyword evidence="1" id="KW-0732">Signal</keyword>
<evidence type="ECO:0000313" key="9">
    <source>
        <dbReference type="Proteomes" id="UP000323129"/>
    </source>
</evidence>
<dbReference type="EMBL" id="NQMC01000063">
    <property type="protein sequence ID" value="TYD41796.1"/>
    <property type="molecule type" value="Genomic_DNA"/>
</dbReference>
<evidence type="ECO:0000259" key="2">
    <source>
        <dbReference type="Pfam" id="PF00857"/>
    </source>
</evidence>
<evidence type="ECO:0000313" key="7">
    <source>
        <dbReference type="Proteomes" id="UP000267614"/>
    </source>
</evidence>
<keyword evidence="9" id="KW-1185">Reference proteome</keyword>
<dbReference type="PANTHER" id="PTHR43559:SF3">
    <property type="entry name" value="HYDROLASE YCAC-RELATED"/>
    <property type="match status" value="1"/>
</dbReference>
<evidence type="ECO:0000256" key="1">
    <source>
        <dbReference type="SAM" id="SignalP"/>
    </source>
</evidence>
<name>A0A3A9IR43_AERVE</name>
<feature type="signal peptide" evidence="1">
    <location>
        <begin position="1"/>
        <end position="30"/>
    </location>
</feature>
<dbReference type="Proteomes" id="UP000323129">
    <property type="component" value="Unassembled WGS sequence"/>
</dbReference>
<dbReference type="PANTHER" id="PTHR43559">
    <property type="entry name" value="HYDROLASE YCAC-RELATED"/>
    <property type="match status" value="1"/>
</dbReference>
<protein>
    <submittedName>
        <fullName evidence="5 6">Isochorismatase</fullName>
    </submittedName>
</protein>
<dbReference type="Proteomes" id="UP000267614">
    <property type="component" value="Chromosome"/>
</dbReference>
<reference evidence="5 8" key="2">
    <citation type="submission" date="2018-09" db="EMBL/GenBank/DDBJ databases">
        <title>Genome sequencing of Aeromonas veronii MS-17-88.</title>
        <authorList>
            <person name="Tekedar H.C."/>
            <person name="Arick M.A."/>
            <person name="Hsu C.-Y."/>
            <person name="Thrash A."/>
            <person name="Karsi A."/>
            <person name="Lawrence M.L."/>
            <person name="Abdelhamed H."/>
        </authorList>
    </citation>
    <scope>NUCLEOTIDE SEQUENCE [LARGE SCALE GENOMIC DNA]</scope>
    <source>
        <strain evidence="5 8">MS 17-88</strain>
    </source>
</reference>
<evidence type="ECO:0000313" key="5">
    <source>
        <dbReference type="EMBL" id="RKJ91438.1"/>
    </source>
</evidence>
<dbReference type="RefSeq" id="WP_041210334.1">
    <property type="nucleotide sequence ID" value="NZ_AP027937.1"/>
</dbReference>
<evidence type="ECO:0000313" key="6">
    <source>
        <dbReference type="EMBL" id="TYD41796.1"/>
    </source>
</evidence>
<dbReference type="SUPFAM" id="SSF52499">
    <property type="entry name" value="Isochorismatase-like hydrolases"/>
    <property type="match status" value="1"/>
</dbReference>
<dbReference type="EMBL" id="JANLFC010000014">
    <property type="protein sequence ID" value="MCR4447613.1"/>
    <property type="molecule type" value="Genomic_DNA"/>
</dbReference>
<evidence type="ECO:0000313" key="3">
    <source>
        <dbReference type="EMBL" id="AYV37111.1"/>
    </source>
</evidence>
<gene>
    <name evidence="6" type="ORF">CJF24_17690</name>
    <name evidence="5" type="ORF">D6R50_02135</name>
    <name evidence="3" type="ORF">EFI48_09915</name>
    <name evidence="4" type="ORF">NS965_04345</name>
</gene>
<dbReference type="InterPro" id="IPR000868">
    <property type="entry name" value="Isochorismatase-like_dom"/>
</dbReference>
<dbReference type="InterPro" id="IPR036380">
    <property type="entry name" value="Isochorismatase-like_sf"/>
</dbReference>
<organism evidence="5 8">
    <name type="scientific">Aeromonas veronii</name>
    <dbReference type="NCBI Taxonomy" id="654"/>
    <lineage>
        <taxon>Bacteria</taxon>
        <taxon>Pseudomonadati</taxon>
        <taxon>Pseudomonadota</taxon>
        <taxon>Gammaproteobacteria</taxon>
        <taxon>Aeromonadales</taxon>
        <taxon>Aeromonadaceae</taxon>
        <taxon>Aeromonas</taxon>
    </lineage>
</organism>
<evidence type="ECO:0000313" key="8">
    <source>
        <dbReference type="Proteomes" id="UP000281725"/>
    </source>
</evidence>
<feature type="domain" description="Isochorismatase-like" evidence="2">
    <location>
        <begin position="54"/>
        <end position="204"/>
    </location>
</feature>
<dbReference type="EMBL" id="CP033604">
    <property type="protein sequence ID" value="AYV37111.1"/>
    <property type="molecule type" value="Genomic_DNA"/>
</dbReference>
<dbReference type="Pfam" id="PF00857">
    <property type="entry name" value="Isochorismatase"/>
    <property type="match status" value="1"/>
</dbReference>
<dbReference type="Proteomes" id="UP000281725">
    <property type="component" value="Unassembled WGS sequence"/>
</dbReference>
<reference evidence="6 9" key="1">
    <citation type="submission" date="2017-08" db="EMBL/GenBank/DDBJ databases">
        <title>Aeromonas veronii bv sobria strain NS22 whole genome sequencing.</title>
        <authorList>
            <person name="Katharios P."/>
            <person name="Ha V.Q."/>
            <person name="Smyrli M."/>
        </authorList>
    </citation>
    <scope>NUCLEOTIDE SEQUENCE [LARGE SCALE GENOMIC DNA]</scope>
    <source>
        <strain evidence="6 9">NS22</strain>
    </source>
</reference>
<accession>A0A3A9IR43</accession>